<feature type="binding site" evidence="7">
    <location>
        <position position="16"/>
    </location>
    <ligand>
        <name>Mn(2+)</name>
        <dbReference type="ChEBI" id="CHEBI:29035"/>
    </ligand>
</feature>
<feature type="active site" description="Proton acceptor" evidence="7">
    <location>
        <position position="19"/>
    </location>
</feature>
<dbReference type="HAMAP" id="MF_01656">
    <property type="entry name" value="HOA"/>
    <property type="match status" value="1"/>
</dbReference>
<reference evidence="10 11" key="1">
    <citation type="submission" date="2019-03" db="EMBL/GenBank/DDBJ databases">
        <title>Deep subsurface shale carbon reservoir microbial communities from Ohio and West Virginia, USA.</title>
        <authorList>
            <person name="Wrighton K."/>
        </authorList>
    </citation>
    <scope>NUCLEOTIDE SEQUENCE [LARGE SCALE GENOMIC DNA]</scope>
    <source>
        <strain evidence="10 11">UTICA-S4D12</strain>
    </source>
</reference>
<dbReference type="NCBIfam" id="TIGR03217">
    <property type="entry name" value="4OH_2_O_val_ald"/>
    <property type="match status" value="1"/>
</dbReference>
<evidence type="ECO:0000256" key="3">
    <source>
        <dbReference type="ARBA" id="ARBA00022797"/>
    </source>
</evidence>
<keyword evidence="3 7" id="KW-0058">Aromatic hydrocarbons catabolism</keyword>
<evidence type="ECO:0000313" key="11">
    <source>
        <dbReference type="Proteomes" id="UP000295758"/>
    </source>
</evidence>
<organism evidence="10 11">
    <name type="scientific">Halanaerobium congolense</name>
    <dbReference type="NCBI Taxonomy" id="54121"/>
    <lineage>
        <taxon>Bacteria</taxon>
        <taxon>Bacillati</taxon>
        <taxon>Bacillota</taxon>
        <taxon>Clostridia</taxon>
        <taxon>Halanaerobiales</taxon>
        <taxon>Halanaerobiaceae</taxon>
        <taxon>Halanaerobium</taxon>
    </lineage>
</organism>
<dbReference type="InterPro" id="IPR012425">
    <property type="entry name" value="DmpG_comm"/>
</dbReference>
<sequence length="336" mass="35796">MVDKKKIRIVDATLRDGMHAVSHQFTPDDVKNIASALDKAGVDTIEVSHGDGLGGSSFQYGFAAASDEDYLEAASSVLEKAKLSVLLLPGIGTKKDLEMASNYGAKVVRVATHCTEADVSPQHIAMAKDKGMEAVGFLMMSHMVGAEHLIEQARIMVDAGADVVYITDSAGAMTPNEVRKKISALKDNFDVEVGFHGHNNLGLAVGNTLEAIKAGATIIDCNLAGLGAGSGNAPMEALVAVLDKTGYDTGIDLFKILDACKNEVRPKMHRPQILDEDSVVLGYAGVYSSFLLHARRASKKYGVDAREILIKLGEMGVVGGQEDIIFDVAYNMSKKK</sequence>
<comment type="catalytic activity">
    <reaction evidence="7">
        <text>(S)-4-hydroxy-2-oxopentanoate = acetaldehyde + pyruvate</text>
        <dbReference type="Rhea" id="RHEA:22624"/>
        <dbReference type="ChEBI" id="CHEBI:15343"/>
        <dbReference type="ChEBI" id="CHEBI:15361"/>
        <dbReference type="ChEBI" id="CHEBI:73143"/>
        <dbReference type="EC" id="4.1.3.39"/>
    </reaction>
</comment>
<feature type="site" description="Transition state stabilizer" evidence="7">
    <location>
        <position position="15"/>
    </location>
</feature>
<comment type="catalytic activity">
    <reaction evidence="6">
        <text>(S)-4-hydroxy-2-oxohexanoate = propanal + pyruvate</text>
        <dbReference type="Rhea" id="RHEA:36003"/>
        <dbReference type="ChEBI" id="CHEBI:15361"/>
        <dbReference type="ChEBI" id="CHEBI:17153"/>
        <dbReference type="ChEBI" id="CHEBI:73142"/>
        <dbReference type="EC" id="4.1.3.43"/>
    </reaction>
    <physiologicalReaction direction="left-to-right" evidence="6">
        <dbReference type="Rhea" id="RHEA:36004"/>
    </physiologicalReaction>
</comment>
<dbReference type="SUPFAM" id="SSF89000">
    <property type="entry name" value="post-HMGL domain-like"/>
    <property type="match status" value="1"/>
</dbReference>
<evidence type="ECO:0000256" key="4">
    <source>
        <dbReference type="ARBA" id="ARBA00023211"/>
    </source>
</evidence>
<evidence type="ECO:0000256" key="6">
    <source>
        <dbReference type="ARBA" id="ARBA00023518"/>
    </source>
</evidence>
<dbReference type="GO" id="GO:0030145">
    <property type="term" value="F:manganese ion binding"/>
    <property type="evidence" value="ECO:0007669"/>
    <property type="project" value="UniProtKB-UniRule"/>
</dbReference>
<keyword evidence="4 7" id="KW-0464">Manganese</keyword>
<name>A0A4R7DYJ6_9FIRM</name>
<dbReference type="Pfam" id="PF07836">
    <property type="entry name" value="DmpG_comm"/>
    <property type="match status" value="1"/>
</dbReference>
<accession>A0A4R7DYJ6</accession>
<dbReference type="GO" id="GO:0008701">
    <property type="term" value="F:4-hydroxy-2-oxovalerate aldolase activity"/>
    <property type="evidence" value="ECO:0007669"/>
    <property type="project" value="UniProtKB-UniRule"/>
</dbReference>
<feature type="binding site" evidence="7">
    <location>
        <begin position="15"/>
        <end position="16"/>
    </location>
    <ligand>
        <name>substrate</name>
    </ligand>
</feature>
<evidence type="ECO:0000256" key="2">
    <source>
        <dbReference type="ARBA" id="ARBA00022723"/>
    </source>
</evidence>
<evidence type="ECO:0000313" key="10">
    <source>
        <dbReference type="EMBL" id="TDS25714.1"/>
    </source>
</evidence>
<dbReference type="GO" id="GO:0003852">
    <property type="term" value="F:2-isopropylmalate synthase activity"/>
    <property type="evidence" value="ECO:0007669"/>
    <property type="project" value="TreeGrafter"/>
</dbReference>
<proteinExistence type="inferred from homology"/>
<keyword evidence="2 7" id="KW-0479">Metal-binding</keyword>
<feature type="binding site" evidence="7">
    <location>
        <position position="287"/>
    </location>
    <ligand>
        <name>substrate</name>
    </ligand>
</feature>
<dbReference type="AlphaFoldDB" id="A0A4R7DYJ6"/>
<dbReference type="InterPro" id="IPR050073">
    <property type="entry name" value="2-IPM_HCS-like"/>
</dbReference>
<feature type="binding site" evidence="7">
    <location>
        <position position="169"/>
    </location>
    <ligand>
        <name>substrate</name>
    </ligand>
</feature>
<dbReference type="SUPFAM" id="SSF51569">
    <property type="entry name" value="Aldolase"/>
    <property type="match status" value="1"/>
</dbReference>
<dbReference type="RefSeq" id="WP_133618496.1">
    <property type="nucleotide sequence ID" value="NZ_SOAA01000047.1"/>
</dbReference>
<dbReference type="Gene3D" id="3.20.20.70">
    <property type="entry name" value="Aldolase class I"/>
    <property type="match status" value="1"/>
</dbReference>
<protein>
    <recommendedName>
        <fullName evidence="7 8">4-hydroxy-2-oxovalerate aldolase</fullName>
        <shortName evidence="7">HOA</shortName>
        <ecNumber evidence="7 8">4.1.3.39</ecNumber>
    </recommendedName>
    <alternativeName>
        <fullName evidence="7">4-hydroxy-2-keto-pentanoic acid aldolase</fullName>
    </alternativeName>
    <alternativeName>
        <fullName evidence="7">4-hydroxy-2-oxopentanoate aldolase</fullName>
    </alternativeName>
</protein>
<gene>
    <name evidence="10" type="ORF">BY453_1476</name>
</gene>
<dbReference type="PANTHER" id="PTHR10277:SF9">
    <property type="entry name" value="2-ISOPROPYLMALATE SYNTHASE 1, CHLOROPLASTIC-RELATED"/>
    <property type="match status" value="1"/>
</dbReference>
<evidence type="ECO:0000256" key="5">
    <source>
        <dbReference type="ARBA" id="ARBA00023239"/>
    </source>
</evidence>
<dbReference type="Pfam" id="PF00682">
    <property type="entry name" value="HMGL-like"/>
    <property type="match status" value="1"/>
</dbReference>
<dbReference type="CDD" id="cd07943">
    <property type="entry name" value="DRE_TIM_HOA"/>
    <property type="match status" value="1"/>
</dbReference>
<feature type="binding site" evidence="7">
    <location>
        <position position="198"/>
    </location>
    <ligand>
        <name>Mn(2+)</name>
        <dbReference type="ChEBI" id="CHEBI:29035"/>
    </ligand>
</feature>
<dbReference type="EC" id="4.1.3.39" evidence="7 8"/>
<dbReference type="Gene3D" id="1.10.8.60">
    <property type="match status" value="1"/>
</dbReference>
<dbReference type="InterPro" id="IPR000891">
    <property type="entry name" value="PYR_CT"/>
</dbReference>
<dbReference type="PANTHER" id="PTHR10277">
    <property type="entry name" value="HOMOCITRATE SYNTHASE-RELATED"/>
    <property type="match status" value="1"/>
</dbReference>
<feature type="binding site" evidence="7">
    <location>
        <position position="196"/>
    </location>
    <ligand>
        <name>Mn(2+)</name>
        <dbReference type="ChEBI" id="CHEBI:29035"/>
    </ligand>
</feature>
<dbReference type="GO" id="GO:0009098">
    <property type="term" value="P:L-leucine biosynthetic process"/>
    <property type="evidence" value="ECO:0007669"/>
    <property type="project" value="TreeGrafter"/>
</dbReference>
<dbReference type="InterPro" id="IPR013785">
    <property type="entry name" value="Aldolase_TIM"/>
</dbReference>
<feature type="binding site" evidence="7">
    <location>
        <position position="196"/>
    </location>
    <ligand>
        <name>substrate</name>
    </ligand>
</feature>
<dbReference type="InterPro" id="IPR035685">
    <property type="entry name" value="DRE_TIM_HOA"/>
</dbReference>
<comment type="similarity">
    <text evidence="1 7">Belongs to the 4-hydroxy-2-oxovalerate aldolase family.</text>
</comment>
<dbReference type="InterPro" id="IPR017629">
    <property type="entry name" value="4OH_2_O-val_aldolase"/>
</dbReference>
<dbReference type="EMBL" id="SOAA01000047">
    <property type="protein sequence ID" value="TDS25714.1"/>
    <property type="molecule type" value="Genomic_DNA"/>
</dbReference>
<dbReference type="NCBIfam" id="NF006049">
    <property type="entry name" value="PRK08195.1"/>
    <property type="match status" value="1"/>
</dbReference>
<evidence type="ECO:0000256" key="7">
    <source>
        <dbReference type="HAMAP-Rule" id="MF_01656"/>
    </source>
</evidence>
<dbReference type="Proteomes" id="UP000295758">
    <property type="component" value="Unassembled WGS sequence"/>
</dbReference>
<evidence type="ECO:0000256" key="8">
    <source>
        <dbReference type="NCBIfam" id="TIGR03217"/>
    </source>
</evidence>
<dbReference type="PROSITE" id="PS50991">
    <property type="entry name" value="PYR_CT"/>
    <property type="match status" value="1"/>
</dbReference>
<comment type="caution">
    <text evidence="10">The sequence shown here is derived from an EMBL/GenBank/DDBJ whole genome shotgun (WGS) entry which is preliminary data.</text>
</comment>
<keyword evidence="5 7" id="KW-0456">Lyase</keyword>
<evidence type="ECO:0000259" key="9">
    <source>
        <dbReference type="PROSITE" id="PS50991"/>
    </source>
</evidence>
<evidence type="ECO:0000256" key="1">
    <source>
        <dbReference type="ARBA" id="ARBA00008944"/>
    </source>
</evidence>
<feature type="domain" description="Pyruvate carboxyltransferase" evidence="9">
    <location>
        <begin position="7"/>
        <end position="257"/>
    </location>
</feature>